<dbReference type="RefSeq" id="WP_189772505.1">
    <property type="nucleotide sequence ID" value="NZ_BNCK01000007.1"/>
</dbReference>
<dbReference type="EMBL" id="BNCK01000007">
    <property type="protein sequence ID" value="GHG00355.1"/>
    <property type="molecule type" value="Genomic_DNA"/>
</dbReference>
<keyword evidence="3 8" id="KW-1134">Transmembrane beta strand</keyword>
<accession>A0A919EMJ6</accession>
<evidence type="ECO:0000256" key="1">
    <source>
        <dbReference type="ARBA" id="ARBA00004571"/>
    </source>
</evidence>
<comment type="similarity">
    <text evidence="8 9">Belongs to the TonB-dependent receptor family.</text>
</comment>
<evidence type="ECO:0000256" key="4">
    <source>
        <dbReference type="ARBA" id="ARBA00022692"/>
    </source>
</evidence>
<comment type="caution">
    <text evidence="13">The sequence shown here is derived from an EMBL/GenBank/DDBJ whole genome shotgun (WGS) entry which is preliminary data.</text>
</comment>
<evidence type="ECO:0000259" key="12">
    <source>
        <dbReference type="Pfam" id="PF07715"/>
    </source>
</evidence>
<dbReference type="NCBIfam" id="TIGR01782">
    <property type="entry name" value="TonB-Xanth-Caul"/>
    <property type="match status" value="1"/>
</dbReference>
<reference evidence="13" key="1">
    <citation type="journal article" date="2014" name="Int. J. Syst. Evol. Microbiol.">
        <title>Complete genome sequence of Corynebacterium casei LMG S-19264T (=DSM 44701T), isolated from a smear-ripened cheese.</title>
        <authorList>
            <consortium name="US DOE Joint Genome Institute (JGI-PGF)"/>
            <person name="Walter F."/>
            <person name="Albersmeier A."/>
            <person name="Kalinowski J."/>
            <person name="Ruckert C."/>
        </authorList>
    </citation>
    <scope>NUCLEOTIDE SEQUENCE</scope>
    <source>
        <strain evidence="13">KCTC 42731</strain>
    </source>
</reference>
<evidence type="ECO:0000256" key="9">
    <source>
        <dbReference type="RuleBase" id="RU003357"/>
    </source>
</evidence>
<dbReference type="InterPro" id="IPR010104">
    <property type="entry name" value="TonB_rcpt_bac"/>
</dbReference>
<feature type="domain" description="TonB-dependent receptor plug" evidence="12">
    <location>
        <begin position="139"/>
        <end position="240"/>
    </location>
</feature>
<evidence type="ECO:0000259" key="11">
    <source>
        <dbReference type="Pfam" id="PF00593"/>
    </source>
</evidence>
<evidence type="ECO:0000313" key="14">
    <source>
        <dbReference type="Proteomes" id="UP000623842"/>
    </source>
</evidence>
<dbReference type="Pfam" id="PF07715">
    <property type="entry name" value="Plug"/>
    <property type="match status" value="1"/>
</dbReference>
<dbReference type="InterPro" id="IPR039426">
    <property type="entry name" value="TonB-dep_rcpt-like"/>
</dbReference>
<keyword evidence="4 8" id="KW-0812">Transmembrane</keyword>
<dbReference type="Gene3D" id="2.40.170.20">
    <property type="entry name" value="TonB-dependent receptor, beta-barrel domain"/>
    <property type="match status" value="1"/>
</dbReference>
<name>A0A919EMJ6_9GAMM</name>
<evidence type="ECO:0000256" key="7">
    <source>
        <dbReference type="ARBA" id="ARBA00023237"/>
    </source>
</evidence>
<gene>
    <name evidence="13" type="ORF">GCM10017161_31270</name>
</gene>
<evidence type="ECO:0000256" key="10">
    <source>
        <dbReference type="SAM" id="SignalP"/>
    </source>
</evidence>
<comment type="subcellular location">
    <subcellularLocation>
        <location evidence="1 8">Cell outer membrane</location>
        <topology evidence="1 8">Multi-pass membrane protein</topology>
    </subcellularLocation>
</comment>
<dbReference type="InterPro" id="IPR013784">
    <property type="entry name" value="Carb-bd-like_fold"/>
</dbReference>
<dbReference type="Gene3D" id="2.60.40.1120">
    <property type="entry name" value="Carboxypeptidase-like, regulatory domain"/>
    <property type="match status" value="1"/>
</dbReference>
<dbReference type="InterPro" id="IPR037066">
    <property type="entry name" value="Plug_dom_sf"/>
</dbReference>
<dbReference type="Pfam" id="PF00593">
    <property type="entry name" value="TonB_dep_Rec_b-barrel"/>
    <property type="match status" value="1"/>
</dbReference>
<keyword evidence="7 8" id="KW-0998">Cell outer membrane</keyword>
<dbReference type="SUPFAM" id="SSF56935">
    <property type="entry name" value="Porins"/>
    <property type="match status" value="1"/>
</dbReference>
<dbReference type="AlphaFoldDB" id="A0A919EMJ6"/>
<keyword evidence="5 9" id="KW-0798">TonB box</keyword>
<feature type="domain" description="TonB-dependent receptor-like beta-barrel" evidence="11">
    <location>
        <begin position="495"/>
        <end position="898"/>
    </location>
</feature>
<organism evidence="13 14">
    <name type="scientific">Thalassotalea marina</name>
    <dbReference type="NCBI Taxonomy" id="1673741"/>
    <lineage>
        <taxon>Bacteria</taxon>
        <taxon>Pseudomonadati</taxon>
        <taxon>Pseudomonadota</taxon>
        <taxon>Gammaproteobacteria</taxon>
        <taxon>Alteromonadales</taxon>
        <taxon>Colwelliaceae</taxon>
        <taxon>Thalassotalea</taxon>
    </lineage>
</organism>
<dbReference type="InterPro" id="IPR036942">
    <property type="entry name" value="Beta-barrel_TonB_sf"/>
</dbReference>
<evidence type="ECO:0000256" key="2">
    <source>
        <dbReference type="ARBA" id="ARBA00022448"/>
    </source>
</evidence>
<dbReference type="PROSITE" id="PS52016">
    <property type="entry name" value="TONB_DEPENDENT_REC_3"/>
    <property type="match status" value="1"/>
</dbReference>
<evidence type="ECO:0000313" key="13">
    <source>
        <dbReference type="EMBL" id="GHG00355.1"/>
    </source>
</evidence>
<reference evidence="13" key="2">
    <citation type="submission" date="2020-09" db="EMBL/GenBank/DDBJ databases">
        <authorList>
            <person name="Sun Q."/>
            <person name="Kim S."/>
        </authorList>
    </citation>
    <scope>NUCLEOTIDE SEQUENCE</scope>
    <source>
        <strain evidence="13">KCTC 42731</strain>
    </source>
</reference>
<dbReference type="SUPFAM" id="SSF49452">
    <property type="entry name" value="Starch-binding domain-like"/>
    <property type="match status" value="1"/>
</dbReference>
<keyword evidence="2 8" id="KW-0813">Transport</keyword>
<dbReference type="InterPro" id="IPR012910">
    <property type="entry name" value="Plug_dom"/>
</dbReference>
<evidence type="ECO:0000256" key="3">
    <source>
        <dbReference type="ARBA" id="ARBA00022452"/>
    </source>
</evidence>
<keyword evidence="10" id="KW-0732">Signal</keyword>
<dbReference type="GO" id="GO:0030246">
    <property type="term" value="F:carbohydrate binding"/>
    <property type="evidence" value="ECO:0007669"/>
    <property type="project" value="InterPro"/>
</dbReference>
<protein>
    <submittedName>
        <fullName evidence="13">TonB-dependent receptor</fullName>
    </submittedName>
</protein>
<dbReference type="PANTHER" id="PTHR40980">
    <property type="entry name" value="PLUG DOMAIN-CONTAINING PROTEIN"/>
    <property type="match status" value="1"/>
</dbReference>
<dbReference type="InterPro" id="IPR000531">
    <property type="entry name" value="Beta-barrel_TonB"/>
</dbReference>
<dbReference type="Pfam" id="PF13715">
    <property type="entry name" value="CarbopepD_reg_2"/>
    <property type="match status" value="1"/>
</dbReference>
<evidence type="ECO:0000256" key="6">
    <source>
        <dbReference type="ARBA" id="ARBA00023136"/>
    </source>
</evidence>
<dbReference type="CDD" id="cd01347">
    <property type="entry name" value="ligand_gated_channel"/>
    <property type="match status" value="1"/>
</dbReference>
<sequence>MSKSNKATTLKRSLIALACLSAINANSVLANEAVIQGKITDENKSVFFQGAQITIKELNLTAISNRDGSFRFANLPQGQYTLVIKYLGAATVEKVITVSDGAVNNNEYVLRQQSSSMDNMIVYGQRAGQAGALNRQKNANRLTSIVSADAIGQLPDQNAAEALQRLPGISIARDQGEGRFVGIRGIDPNLNNVTINGANVPSPEAGIRSVAMDVIPSELIQSLEVSKTVTPDMDASAVGGSIEVKSLSAFDRAGQSYSFTGQASYNELTSDTSPKLSGSYSDVFDLSGNNQLGVAAALSWFERKFGSHNVETDGGWAEFEFEDLNTGEDVEQFGAEEIEQRAYEITRERLGAAVNFDLVTSATDKYYLRTLYSQFSDDEYRQRNEYKFDKGLILASSATDTSAQFEDAEMDRDTKDRYEEQEIFSAVTGGENIIGDWLIEYQASYSKSSEEQPNRIDASFAGEEITMGYQSAGDIPRLTQSANAHNLNNFEFDEIVLEDTLSEDKETSFRLDLTKEFVWRNHNGAIKFGGKYRSREKFNRANITVFDGGFNDATAQQFSTSTVDWDLGNFGPGLSQKGIRQFFNSNRSNLEINTLDTKIDSLGQSYQSSEDISALYAMVTLDIDNWHIVTGVRYEDTSFDTTGNKVELVVDDVNDDEYVNVTPWQVKQDYDHLLPSLNVKYTPNDQWVARFAYTNTIARPKFSDSAAFQLIENEITEDDGVVESERKAEVGNPQLKPLESTNIDFSLEYYPGQIGVLSAGLFYKDIDNYIKQAEVQDNGQWDGFKEVVQQVNGGSASLTGLELAWNKSFDSGVLLGLNGTFVDTDDQLPNQSDTIANAIIGFENDVLSTRLSASYKSKSYQFDDGGVAVYGDDHLQLDISAKYYLTDTINVFFNAVNLTDEPMYLYHGHRNFNYQYEEYGRSFELGITINSL</sequence>
<dbReference type="Gene3D" id="2.170.130.10">
    <property type="entry name" value="TonB-dependent receptor, plug domain"/>
    <property type="match status" value="1"/>
</dbReference>
<keyword evidence="6 8" id="KW-0472">Membrane</keyword>
<dbReference type="GO" id="GO:0009279">
    <property type="term" value="C:cell outer membrane"/>
    <property type="evidence" value="ECO:0007669"/>
    <property type="project" value="UniProtKB-SubCell"/>
</dbReference>
<keyword evidence="13" id="KW-0675">Receptor</keyword>
<evidence type="ECO:0000256" key="8">
    <source>
        <dbReference type="PROSITE-ProRule" id="PRU01360"/>
    </source>
</evidence>
<keyword evidence="14" id="KW-1185">Reference proteome</keyword>
<dbReference type="PANTHER" id="PTHR40980:SF4">
    <property type="entry name" value="TONB-DEPENDENT RECEPTOR-LIKE BETA-BARREL DOMAIN-CONTAINING PROTEIN"/>
    <property type="match status" value="1"/>
</dbReference>
<evidence type="ECO:0000256" key="5">
    <source>
        <dbReference type="ARBA" id="ARBA00023077"/>
    </source>
</evidence>
<feature type="signal peptide" evidence="10">
    <location>
        <begin position="1"/>
        <end position="30"/>
    </location>
</feature>
<feature type="chain" id="PRO_5037158257" evidence="10">
    <location>
        <begin position="31"/>
        <end position="932"/>
    </location>
</feature>
<proteinExistence type="inferred from homology"/>
<dbReference type="Proteomes" id="UP000623842">
    <property type="component" value="Unassembled WGS sequence"/>
</dbReference>